<accession>A0A6P1VRH2</accession>
<dbReference type="AlphaFoldDB" id="A0A6P1VRH2"/>
<name>A0A6P1VRH2_9BACT</name>
<dbReference type="PANTHER" id="PTHR14969:SF13">
    <property type="entry name" value="AT30094P"/>
    <property type="match status" value="1"/>
</dbReference>
<evidence type="ECO:0000313" key="2">
    <source>
        <dbReference type="EMBL" id="QHV94998.1"/>
    </source>
</evidence>
<evidence type="ECO:0000259" key="1">
    <source>
        <dbReference type="SMART" id="SM00014"/>
    </source>
</evidence>
<dbReference type="PANTHER" id="PTHR14969">
    <property type="entry name" value="SPHINGOSINE-1-PHOSPHATE PHOSPHOHYDROLASE"/>
    <property type="match status" value="1"/>
</dbReference>
<sequence length="291" mass="31980">MIYGFRLTRSTPVLLVWLSLQSLIGTAQTISPQRLTAQSSDSPYQLKKGLEISLLGAGVATYGASILLNQSVDPLTPDQVNALNREEINAFDRGATKHWDPSIARVSDLTLYTNVALPVLLTLGTKPMRKDIKTVGVMYLETLLLANGVESTVKALSQRPRPFVFNPDVPMENKLTRDARQSFFSGHATTAFATAVFTSEVFRHYFPDSKLKAVVWVGTLGLASATCVMRYESGRHYQSDLLVGAAFGSLVGWGVPKLHEVKNRSDLGRRLDIQPWSSGSATGLYARLRLH</sequence>
<proteinExistence type="predicted"/>
<dbReference type="InterPro" id="IPR036938">
    <property type="entry name" value="PAP2/HPO_sf"/>
</dbReference>
<reference evidence="2 3" key="1">
    <citation type="submission" date="2019-11" db="EMBL/GenBank/DDBJ databases">
        <title>Spirosoma endbachense sp. nov., isolated from a natural salt meadow.</title>
        <authorList>
            <person name="Rojas J."/>
            <person name="Ambika Manirajan B."/>
            <person name="Ratering S."/>
            <person name="Suarez C."/>
            <person name="Geissler-Plaum R."/>
            <person name="Schnell S."/>
        </authorList>
    </citation>
    <scope>NUCLEOTIDE SEQUENCE [LARGE SCALE GENOMIC DNA]</scope>
    <source>
        <strain evidence="2 3">I-24</strain>
    </source>
</reference>
<dbReference type="RefSeq" id="WP_162385414.1">
    <property type="nucleotide sequence ID" value="NZ_CP045997.1"/>
</dbReference>
<dbReference type="KEGG" id="senf:GJR95_08175"/>
<dbReference type="CDD" id="cd01610">
    <property type="entry name" value="PAP2_like"/>
    <property type="match status" value="1"/>
</dbReference>
<dbReference type="Proteomes" id="UP000464577">
    <property type="component" value="Chromosome"/>
</dbReference>
<feature type="domain" description="Phosphatidic acid phosphatase type 2/haloperoxidase" evidence="1">
    <location>
        <begin position="135"/>
        <end position="256"/>
    </location>
</feature>
<dbReference type="SMART" id="SM00014">
    <property type="entry name" value="acidPPc"/>
    <property type="match status" value="1"/>
</dbReference>
<gene>
    <name evidence="2" type="ORF">GJR95_08175</name>
</gene>
<evidence type="ECO:0000313" key="3">
    <source>
        <dbReference type="Proteomes" id="UP000464577"/>
    </source>
</evidence>
<organism evidence="2 3">
    <name type="scientific">Spirosoma endbachense</name>
    <dbReference type="NCBI Taxonomy" id="2666025"/>
    <lineage>
        <taxon>Bacteria</taxon>
        <taxon>Pseudomonadati</taxon>
        <taxon>Bacteroidota</taxon>
        <taxon>Cytophagia</taxon>
        <taxon>Cytophagales</taxon>
        <taxon>Cytophagaceae</taxon>
        <taxon>Spirosoma</taxon>
    </lineage>
</organism>
<dbReference type="InterPro" id="IPR000326">
    <property type="entry name" value="PAP2/HPO"/>
</dbReference>
<keyword evidence="3" id="KW-1185">Reference proteome</keyword>
<dbReference type="EMBL" id="CP045997">
    <property type="protein sequence ID" value="QHV94998.1"/>
    <property type="molecule type" value="Genomic_DNA"/>
</dbReference>
<dbReference type="Gene3D" id="1.20.144.10">
    <property type="entry name" value="Phosphatidic acid phosphatase type 2/haloperoxidase"/>
    <property type="match status" value="1"/>
</dbReference>
<dbReference type="Pfam" id="PF01569">
    <property type="entry name" value="PAP2"/>
    <property type="match status" value="1"/>
</dbReference>
<protein>
    <submittedName>
        <fullName evidence="2">Phosphatase PAP2 family protein</fullName>
    </submittedName>
</protein>
<dbReference type="SUPFAM" id="SSF48317">
    <property type="entry name" value="Acid phosphatase/Vanadium-dependent haloperoxidase"/>
    <property type="match status" value="1"/>
</dbReference>